<dbReference type="EMBL" id="QTSX02002861">
    <property type="protein sequence ID" value="KAJ9074361.1"/>
    <property type="molecule type" value="Genomic_DNA"/>
</dbReference>
<protein>
    <submittedName>
        <fullName evidence="1">Uncharacterized protein</fullName>
    </submittedName>
</protein>
<comment type="caution">
    <text evidence="1">The sequence shown here is derived from an EMBL/GenBank/DDBJ whole genome shotgun (WGS) entry which is preliminary data.</text>
</comment>
<dbReference type="Proteomes" id="UP001165960">
    <property type="component" value="Unassembled WGS sequence"/>
</dbReference>
<accession>A0ACC2TIQ8</accession>
<proteinExistence type="predicted"/>
<evidence type="ECO:0000313" key="2">
    <source>
        <dbReference type="Proteomes" id="UP001165960"/>
    </source>
</evidence>
<keyword evidence="2" id="KW-1185">Reference proteome</keyword>
<gene>
    <name evidence="1" type="ORF">DSO57_1007210</name>
</gene>
<sequence>MFLWIYNGILCMLGTTCKATLRLQSECKRNLLKAKFMNLSIVFLLLTLSRANVCNDTKCTQLYQAVVLENQLKVLLISDSAAKQGAAGLAISSGSQDNPDD</sequence>
<reference evidence="1" key="1">
    <citation type="submission" date="2022-04" db="EMBL/GenBank/DDBJ databases">
        <title>Genome of the entomopathogenic fungus Entomophthora muscae.</title>
        <authorList>
            <person name="Elya C."/>
            <person name="Lovett B.R."/>
            <person name="Lee E."/>
            <person name="Macias A.M."/>
            <person name="Hajek A.E."/>
            <person name="De Bivort B.L."/>
            <person name="Kasson M.T."/>
            <person name="De Fine Licht H.H."/>
            <person name="Stajich J.E."/>
        </authorList>
    </citation>
    <scope>NUCLEOTIDE SEQUENCE</scope>
    <source>
        <strain evidence="1">Berkeley</strain>
    </source>
</reference>
<organism evidence="1 2">
    <name type="scientific">Entomophthora muscae</name>
    <dbReference type="NCBI Taxonomy" id="34485"/>
    <lineage>
        <taxon>Eukaryota</taxon>
        <taxon>Fungi</taxon>
        <taxon>Fungi incertae sedis</taxon>
        <taxon>Zoopagomycota</taxon>
        <taxon>Entomophthoromycotina</taxon>
        <taxon>Entomophthoromycetes</taxon>
        <taxon>Entomophthorales</taxon>
        <taxon>Entomophthoraceae</taxon>
        <taxon>Entomophthora</taxon>
    </lineage>
</organism>
<evidence type="ECO:0000313" key="1">
    <source>
        <dbReference type="EMBL" id="KAJ9074361.1"/>
    </source>
</evidence>
<name>A0ACC2TIQ8_9FUNG</name>